<dbReference type="OrthoDB" id="3221648at2759"/>
<organism evidence="1 2">
    <name type="scientific">Paxillus rubicundulus Ve08.2h10</name>
    <dbReference type="NCBI Taxonomy" id="930991"/>
    <lineage>
        <taxon>Eukaryota</taxon>
        <taxon>Fungi</taxon>
        <taxon>Dikarya</taxon>
        <taxon>Basidiomycota</taxon>
        <taxon>Agaricomycotina</taxon>
        <taxon>Agaricomycetes</taxon>
        <taxon>Agaricomycetidae</taxon>
        <taxon>Boletales</taxon>
        <taxon>Paxilineae</taxon>
        <taxon>Paxillaceae</taxon>
        <taxon>Paxillus</taxon>
    </lineage>
</organism>
<dbReference type="EMBL" id="KN831688">
    <property type="protein sequence ID" value="KIK71768.1"/>
    <property type="molecule type" value="Genomic_DNA"/>
</dbReference>
<keyword evidence="2" id="KW-1185">Reference proteome</keyword>
<dbReference type="AlphaFoldDB" id="A0A0D0C7Y5"/>
<dbReference type="InterPro" id="IPR036397">
    <property type="entry name" value="RNaseH_sf"/>
</dbReference>
<proteinExistence type="predicted"/>
<dbReference type="Gene3D" id="3.30.420.10">
    <property type="entry name" value="Ribonuclease H-like superfamily/Ribonuclease H"/>
    <property type="match status" value="1"/>
</dbReference>
<dbReference type="Proteomes" id="UP000054538">
    <property type="component" value="Unassembled WGS sequence"/>
</dbReference>
<name>A0A0D0C7Y5_9AGAM</name>
<feature type="non-terminal residue" evidence="1">
    <location>
        <position position="62"/>
    </location>
</feature>
<evidence type="ECO:0000313" key="2">
    <source>
        <dbReference type="Proteomes" id="UP000054538"/>
    </source>
</evidence>
<dbReference type="GO" id="GO:0003676">
    <property type="term" value="F:nucleic acid binding"/>
    <property type="evidence" value="ECO:0007669"/>
    <property type="project" value="InterPro"/>
</dbReference>
<accession>A0A0D0C7Y5</accession>
<gene>
    <name evidence="1" type="ORF">PAXRUDRAFT_46088</name>
</gene>
<reference evidence="1 2" key="1">
    <citation type="submission" date="2014-04" db="EMBL/GenBank/DDBJ databases">
        <authorList>
            <consortium name="DOE Joint Genome Institute"/>
            <person name="Kuo A."/>
            <person name="Kohler A."/>
            <person name="Jargeat P."/>
            <person name="Nagy L.G."/>
            <person name="Floudas D."/>
            <person name="Copeland A."/>
            <person name="Barry K.W."/>
            <person name="Cichocki N."/>
            <person name="Veneault-Fourrey C."/>
            <person name="LaButti K."/>
            <person name="Lindquist E.A."/>
            <person name="Lipzen A."/>
            <person name="Lundell T."/>
            <person name="Morin E."/>
            <person name="Murat C."/>
            <person name="Sun H."/>
            <person name="Tunlid A."/>
            <person name="Henrissat B."/>
            <person name="Grigoriev I.V."/>
            <person name="Hibbett D.S."/>
            <person name="Martin F."/>
            <person name="Nordberg H.P."/>
            <person name="Cantor M.N."/>
            <person name="Hua S.X."/>
        </authorList>
    </citation>
    <scope>NUCLEOTIDE SEQUENCE [LARGE SCALE GENOMIC DNA]</scope>
    <source>
        <strain evidence="1 2">Ve08.2h10</strain>
    </source>
</reference>
<reference evidence="2" key="2">
    <citation type="submission" date="2015-01" db="EMBL/GenBank/DDBJ databases">
        <title>Evolutionary Origins and Diversification of the Mycorrhizal Mutualists.</title>
        <authorList>
            <consortium name="DOE Joint Genome Institute"/>
            <consortium name="Mycorrhizal Genomics Consortium"/>
            <person name="Kohler A."/>
            <person name="Kuo A."/>
            <person name="Nagy L.G."/>
            <person name="Floudas D."/>
            <person name="Copeland A."/>
            <person name="Barry K.W."/>
            <person name="Cichocki N."/>
            <person name="Veneault-Fourrey C."/>
            <person name="LaButti K."/>
            <person name="Lindquist E.A."/>
            <person name="Lipzen A."/>
            <person name="Lundell T."/>
            <person name="Morin E."/>
            <person name="Murat C."/>
            <person name="Riley R."/>
            <person name="Ohm R."/>
            <person name="Sun H."/>
            <person name="Tunlid A."/>
            <person name="Henrissat B."/>
            <person name="Grigoriev I.V."/>
            <person name="Hibbett D.S."/>
            <person name="Martin F."/>
        </authorList>
    </citation>
    <scope>NUCLEOTIDE SEQUENCE [LARGE SCALE GENOMIC DNA]</scope>
    <source>
        <strain evidence="2">Ve08.2h10</strain>
    </source>
</reference>
<protein>
    <submittedName>
        <fullName evidence="1">Uncharacterized protein</fullName>
    </submittedName>
</protein>
<evidence type="ECO:0000313" key="1">
    <source>
        <dbReference type="EMBL" id="KIK71768.1"/>
    </source>
</evidence>
<dbReference type="InParanoid" id="A0A0D0C7Y5"/>
<dbReference type="HOGENOM" id="CLU_033666_15_1_1"/>
<sequence length="62" mass="7008">GGSVMMWGCMAWEGVGYATKIDGMNFKNSFSIINGLNPPDIIFQQDNDPKHTCKKVKEWLEE</sequence>
<dbReference type="STRING" id="930991.A0A0D0C7Y5"/>
<feature type="non-terminal residue" evidence="1">
    <location>
        <position position="1"/>
    </location>
</feature>